<keyword evidence="4" id="KW-1185">Reference proteome</keyword>
<dbReference type="AlphaFoldDB" id="A0A9N9FMM0"/>
<dbReference type="SUPFAM" id="SSF53335">
    <property type="entry name" value="S-adenosyl-L-methionine-dependent methyltransferases"/>
    <property type="match status" value="1"/>
</dbReference>
<evidence type="ECO:0000259" key="2">
    <source>
        <dbReference type="Pfam" id="PF13649"/>
    </source>
</evidence>
<reference evidence="3" key="1">
    <citation type="submission" date="2021-06" db="EMBL/GenBank/DDBJ databases">
        <authorList>
            <person name="Kallberg Y."/>
            <person name="Tangrot J."/>
            <person name="Rosling A."/>
        </authorList>
    </citation>
    <scope>NUCLEOTIDE SEQUENCE</scope>
    <source>
        <strain evidence="3">FL130A</strain>
    </source>
</reference>
<comment type="caution">
    <text evidence="3">The sequence shown here is derived from an EMBL/GenBank/DDBJ whole genome shotgun (WGS) entry which is preliminary data.</text>
</comment>
<name>A0A9N9FMM0_9GLOM</name>
<feature type="compositionally biased region" description="Low complexity" evidence="1">
    <location>
        <begin position="27"/>
        <end position="43"/>
    </location>
</feature>
<proteinExistence type="predicted"/>
<dbReference type="PANTHER" id="PTHR43591">
    <property type="entry name" value="METHYLTRANSFERASE"/>
    <property type="match status" value="1"/>
</dbReference>
<accession>A0A9N9FMM0</accession>
<dbReference type="OrthoDB" id="2013972at2759"/>
<protein>
    <submittedName>
        <fullName evidence="3">4226_t:CDS:1</fullName>
    </submittedName>
</protein>
<dbReference type="Proteomes" id="UP000789508">
    <property type="component" value="Unassembled WGS sequence"/>
</dbReference>
<dbReference type="EMBL" id="CAJVPS010001702">
    <property type="protein sequence ID" value="CAG8548050.1"/>
    <property type="molecule type" value="Genomic_DNA"/>
</dbReference>
<feature type="region of interest" description="Disordered" evidence="1">
    <location>
        <begin position="19"/>
        <end position="43"/>
    </location>
</feature>
<dbReference type="Gene3D" id="3.40.50.150">
    <property type="entry name" value="Vaccinia Virus protein VP39"/>
    <property type="match status" value="1"/>
</dbReference>
<feature type="domain" description="Methyltransferase" evidence="2">
    <location>
        <begin position="104"/>
        <end position="196"/>
    </location>
</feature>
<dbReference type="Pfam" id="PF13649">
    <property type="entry name" value="Methyltransf_25"/>
    <property type="match status" value="1"/>
</dbReference>
<gene>
    <name evidence="3" type="ORF">ALEPTO_LOCUS5739</name>
</gene>
<organism evidence="3 4">
    <name type="scientific">Ambispora leptoticha</name>
    <dbReference type="NCBI Taxonomy" id="144679"/>
    <lineage>
        <taxon>Eukaryota</taxon>
        <taxon>Fungi</taxon>
        <taxon>Fungi incertae sedis</taxon>
        <taxon>Mucoromycota</taxon>
        <taxon>Glomeromycotina</taxon>
        <taxon>Glomeromycetes</taxon>
        <taxon>Archaeosporales</taxon>
        <taxon>Ambisporaceae</taxon>
        <taxon>Ambispora</taxon>
    </lineage>
</organism>
<evidence type="ECO:0000313" key="3">
    <source>
        <dbReference type="EMBL" id="CAG8548050.1"/>
    </source>
</evidence>
<sequence>MGEFYQSTKNITNALSSSLIHDDEQPTSKTKSPTSSSPLSPQSSQYRYINGRQFHNLVDSVYPLPNDYQELDRISMQHFLYKAIWDGNFKAPIHRKLMAGDCKVLDVGCGPGPWVMEMAMTYPLSNFTGIDISPIQPRDIKPRNSKFYEMNILNDLPFKDGAFDFCHQRSMALCFTRAQYAEKVIPNLLRVTKQGGILEIMEVDLMFTNPGPLLKTMMSSYQDFLEKREIDLFPGIRIKEYLEKSEQLKDISQEIIDIPMGSDHGKLAELMAENYATASKAQIPLFAPFLKMSNEELENIIDQIYKVEVNEYNTSVRAYRYYGTKI</sequence>
<evidence type="ECO:0000256" key="1">
    <source>
        <dbReference type="SAM" id="MobiDB-lite"/>
    </source>
</evidence>
<dbReference type="CDD" id="cd02440">
    <property type="entry name" value="AdoMet_MTases"/>
    <property type="match status" value="1"/>
</dbReference>
<dbReference type="InterPro" id="IPR029063">
    <property type="entry name" value="SAM-dependent_MTases_sf"/>
</dbReference>
<dbReference type="InterPro" id="IPR041698">
    <property type="entry name" value="Methyltransf_25"/>
</dbReference>
<evidence type="ECO:0000313" key="4">
    <source>
        <dbReference type="Proteomes" id="UP000789508"/>
    </source>
</evidence>